<reference evidence="5" key="2">
    <citation type="submission" date="2020-12" db="EMBL/GenBank/DDBJ databases">
        <title>New Spironucleus salmonicida genome in near-complete chromosomes.</title>
        <authorList>
            <person name="Xu F."/>
            <person name="Kurt Z."/>
            <person name="Jimenez-Gonzalez A."/>
            <person name="Astvaldsson A."/>
            <person name="Andersson J.O."/>
            <person name="Svard S.G."/>
        </authorList>
    </citation>
    <scope>NUCLEOTIDE SEQUENCE</scope>
    <source>
        <strain evidence="5">ATCC 50377</strain>
    </source>
</reference>
<evidence type="ECO:0000313" key="6">
    <source>
        <dbReference type="Proteomes" id="UP000018208"/>
    </source>
</evidence>
<dbReference type="GO" id="GO:0034388">
    <property type="term" value="C:Pwp2p-containing subcomplex of 90S preribosome"/>
    <property type="evidence" value="ECO:0007669"/>
    <property type="project" value="TreeGrafter"/>
</dbReference>
<feature type="repeat" description="WD" evidence="3">
    <location>
        <begin position="594"/>
        <end position="625"/>
    </location>
</feature>
<evidence type="ECO:0000313" key="4">
    <source>
        <dbReference type="EMBL" id="EST42185.1"/>
    </source>
</evidence>
<evidence type="ECO:0000256" key="3">
    <source>
        <dbReference type="PROSITE-ProRule" id="PRU00221"/>
    </source>
</evidence>
<reference evidence="4 5" key="1">
    <citation type="journal article" date="2014" name="PLoS Genet.">
        <title>The Genome of Spironucleus salmonicida Highlights a Fish Pathogen Adapted to Fluctuating Environments.</title>
        <authorList>
            <person name="Xu F."/>
            <person name="Jerlstrom-Hultqvist J."/>
            <person name="Einarsson E."/>
            <person name="Astvaldsson A."/>
            <person name="Svard S.G."/>
            <person name="Andersson J.O."/>
        </authorList>
    </citation>
    <scope>NUCLEOTIDE SEQUENCE</scope>
    <source>
        <strain evidence="5">ATCC 50377</strain>
    </source>
</reference>
<dbReference type="PANTHER" id="PTHR19853:SF0">
    <property type="entry name" value="WD REPEAT-CONTAINING PROTEIN 3"/>
    <property type="match status" value="1"/>
</dbReference>
<protein>
    <submittedName>
        <fullName evidence="4">WD40 domain-containing protein</fullName>
    </submittedName>
    <submittedName>
        <fullName evidence="5">WD40 repeat protein</fullName>
    </submittedName>
</protein>
<dbReference type="GO" id="GO:0032040">
    <property type="term" value="C:small-subunit processome"/>
    <property type="evidence" value="ECO:0007669"/>
    <property type="project" value="TreeGrafter"/>
</dbReference>
<feature type="repeat" description="WD" evidence="3">
    <location>
        <begin position="501"/>
        <end position="542"/>
    </location>
</feature>
<dbReference type="EMBL" id="AUWU02000003">
    <property type="protein sequence ID" value="KAH0574706.1"/>
    <property type="molecule type" value="Genomic_DNA"/>
</dbReference>
<keyword evidence="2" id="KW-0677">Repeat</keyword>
<evidence type="ECO:0000256" key="2">
    <source>
        <dbReference type="ARBA" id="ARBA00022737"/>
    </source>
</evidence>
<organism evidence="4">
    <name type="scientific">Spironucleus salmonicida</name>
    <dbReference type="NCBI Taxonomy" id="348837"/>
    <lineage>
        <taxon>Eukaryota</taxon>
        <taxon>Metamonada</taxon>
        <taxon>Diplomonadida</taxon>
        <taxon>Hexamitidae</taxon>
        <taxon>Hexamitinae</taxon>
        <taxon>Spironucleus</taxon>
    </lineage>
</organism>
<keyword evidence="1 3" id="KW-0853">WD repeat</keyword>
<dbReference type="GO" id="GO:0030515">
    <property type="term" value="F:snoRNA binding"/>
    <property type="evidence" value="ECO:0007669"/>
    <property type="project" value="TreeGrafter"/>
</dbReference>
<dbReference type="InterPro" id="IPR011047">
    <property type="entry name" value="Quinoprotein_ADH-like_sf"/>
</dbReference>
<dbReference type="InterPro" id="IPR051570">
    <property type="entry name" value="TBC1_cilium_biogenesis"/>
</dbReference>
<dbReference type="SUPFAM" id="SSF50998">
    <property type="entry name" value="Quinoprotein alcohol dehydrogenase-like"/>
    <property type="match status" value="1"/>
</dbReference>
<dbReference type="VEuPathDB" id="GiardiaDB:SS50377_22321"/>
<dbReference type="Proteomes" id="UP000018208">
    <property type="component" value="Unassembled WGS sequence"/>
</dbReference>
<name>V6LCI4_9EUKA</name>
<dbReference type="SMART" id="SM00320">
    <property type="entry name" value="WD40"/>
    <property type="match status" value="8"/>
</dbReference>
<keyword evidence="6" id="KW-1185">Reference proteome</keyword>
<dbReference type="Pfam" id="PF25172">
    <property type="entry name" value="Beta-prop_WDR3_2nd"/>
    <property type="match status" value="1"/>
</dbReference>
<proteinExistence type="predicted"/>
<dbReference type="EMBL" id="KI546166">
    <property type="protein sequence ID" value="EST42185.1"/>
    <property type="molecule type" value="Genomic_DNA"/>
</dbReference>
<evidence type="ECO:0000256" key="1">
    <source>
        <dbReference type="ARBA" id="ARBA00022574"/>
    </source>
</evidence>
<dbReference type="PANTHER" id="PTHR19853">
    <property type="entry name" value="WD REPEAT CONTAINING PROTEIN 3 WDR3"/>
    <property type="match status" value="1"/>
</dbReference>
<dbReference type="InterPro" id="IPR015943">
    <property type="entry name" value="WD40/YVTN_repeat-like_dom_sf"/>
</dbReference>
<dbReference type="AlphaFoldDB" id="V6LCI4"/>
<dbReference type="GO" id="GO:0030490">
    <property type="term" value="P:maturation of SSU-rRNA"/>
    <property type="evidence" value="ECO:0007669"/>
    <property type="project" value="TreeGrafter"/>
</dbReference>
<dbReference type="OrthoDB" id="407922at2759"/>
<sequence>MPKTYLRYEPDDVYGFISSSPGTHFDATGKYSVTAINSELKVAEILSQKVIFTQNMKSDYQVTASTILTKQNYIAIGFSNGNLQVFSLNSKEMIANFDLNSQVLSIRDIQDSILGTTSDGSVYILDLISQEISLNLNKFHSGWCNTAVTYKNYILSGGRDRVVNVSLAGKKVQVLANFTSQIRDLIVINDIILICCDEYKIYLYSDNLKYIQKSDAEGDADTDQQDKSSQIQQLITSTNLFQEVGIIVRKVQEPIKKIIKGQNLVYLLSDSSFQVLELLQNKTEPLKMFKEGQIYRSKEKLVSLSVSLTQDIFLTTNKNRLIYFNNQLEEKANFTHEGHRVSPTCSALNADDTLFMTASTEVKIWNVRKSICILTIELPEGVRPTKCMFLPGNAYSLLSTSTGVIILINLLSGDLESTTQISDKSITHLQLFRNTLFTASEDCHIKFFSFSQNFSLIQEREFEFPLPIKCALVTELYLFAALTDGTIRVHFSDSLKFRFQLYGHALPVTQMRISSTNERLFTISPDKTIRTWGLNFGECLKMIKLDAGGRVIDFLNNTHIALIGCEDGKIRMFDLDSYIYVLELGDGRHGEDYSRGHFGSITTLLMSKEGRFAISTGTDNRIHLWIQTNDLVSAEDEYNKRVMKQTVSEEQGRKEWEGQVSVNIDDMDKLEEAIQVCSDPSAYKIELCGAPWETYLMNTLQKRLRREILPDLLRNLDFERSISLVQLLLQIIDSYNSDFAVFAILRLFRNNLQPVSGDKRVILLGSQVRQKCLEACDQYIEKIDEVCGTMMVEK</sequence>
<dbReference type="PROSITE" id="PS50082">
    <property type="entry name" value="WD_REPEATS_2"/>
    <property type="match status" value="2"/>
</dbReference>
<dbReference type="InterPro" id="IPR001680">
    <property type="entry name" value="WD40_rpt"/>
</dbReference>
<evidence type="ECO:0000313" key="5">
    <source>
        <dbReference type="EMBL" id="KAH0574706.1"/>
    </source>
</evidence>
<gene>
    <name evidence="4" type="ORF">SS50377_18490</name>
    <name evidence="5" type="ORF">SS50377_22321</name>
</gene>
<dbReference type="Gene3D" id="2.130.10.10">
    <property type="entry name" value="YVTN repeat-like/Quinoprotein amine dehydrogenase"/>
    <property type="match status" value="3"/>
</dbReference>
<accession>V6LCI4</accession>